<dbReference type="EMBL" id="KZ503925">
    <property type="protein sequence ID" value="PKU60548.1"/>
    <property type="molecule type" value="Genomic_DNA"/>
</dbReference>
<dbReference type="Proteomes" id="UP000233837">
    <property type="component" value="Unassembled WGS sequence"/>
</dbReference>
<evidence type="ECO:0000313" key="1">
    <source>
        <dbReference type="EMBL" id="PKU60548.1"/>
    </source>
</evidence>
<reference evidence="1 2" key="2">
    <citation type="journal article" date="2017" name="Nature">
        <title>The Apostasia genome and the evolution of orchids.</title>
        <authorList>
            <person name="Zhang G.Q."/>
            <person name="Liu K.W."/>
            <person name="Li Z."/>
            <person name="Lohaus R."/>
            <person name="Hsiao Y.Y."/>
            <person name="Niu S.C."/>
            <person name="Wang J.Y."/>
            <person name="Lin Y.C."/>
            <person name="Xu Q."/>
            <person name="Chen L.J."/>
            <person name="Yoshida K."/>
            <person name="Fujiwara S."/>
            <person name="Wang Z.W."/>
            <person name="Zhang Y.Q."/>
            <person name="Mitsuda N."/>
            <person name="Wang M."/>
            <person name="Liu G.H."/>
            <person name="Pecoraro L."/>
            <person name="Huang H.X."/>
            <person name="Xiao X.J."/>
            <person name="Lin M."/>
            <person name="Wu X.Y."/>
            <person name="Wu W.L."/>
            <person name="Chen Y.Y."/>
            <person name="Chang S.B."/>
            <person name="Sakamoto S."/>
            <person name="Ohme-Takagi M."/>
            <person name="Yagi M."/>
            <person name="Zeng S.J."/>
            <person name="Shen C.Y."/>
            <person name="Yeh C.M."/>
            <person name="Luo Y.B."/>
            <person name="Tsai W.C."/>
            <person name="Van de Peer Y."/>
            <person name="Liu Z.J."/>
        </authorList>
    </citation>
    <scope>NUCLEOTIDE SEQUENCE [LARGE SCALE GENOMIC DNA]</scope>
    <source>
        <tissue evidence="1">The whole plant</tissue>
    </source>
</reference>
<keyword evidence="2" id="KW-1185">Reference proteome</keyword>
<reference evidence="1 2" key="1">
    <citation type="journal article" date="2016" name="Sci. Rep.">
        <title>The Dendrobium catenatum Lindl. genome sequence provides insights into polysaccharide synthase, floral development and adaptive evolution.</title>
        <authorList>
            <person name="Zhang G.Q."/>
            <person name="Xu Q."/>
            <person name="Bian C."/>
            <person name="Tsai W.C."/>
            <person name="Yeh C.M."/>
            <person name="Liu K.W."/>
            <person name="Yoshida K."/>
            <person name="Zhang L.S."/>
            <person name="Chang S.B."/>
            <person name="Chen F."/>
            <person name="Shi Y."/>
            <person name="Su Y.Y."/>
            <person name="Zhang Y.Q."/>
            <person name="Chen L.J."/>
            <person name="Yin Y."/>
            <person name="Lin M."/>
            <person name="Huang H."/>
            <person name="Deng H."/>
            <person name="Wang Z.W."/>
            <person name="Zhu S.L."/>
            <person name="Zhao X."/>
            <person name="Deng C."/>
            <person name="Niu S.C."/>
            <person name="Huang J."/>
            <person name="Wang M."/>
            <person name="Liu G.H."/>
            <person name="Yang H.J."/>
            <person name="Xiao X.J."/>
            <person name="Hsiao Y.Y."/>
            <person name="Wu W.L."/>
            <person name="Chen Y.Y."/>
            <person name="Mitsuda N."/>
            <person name="Ohme-Takagi M."/>
            <person name="Luo Y.B."/>
            <person name="Van de Peer Y."/>
            <person name="Liu Z.J."/>
        </authorList>
    </citation>
    <scope>NUCLEOTIDE SEQUENCE [LARGE SCALE GENOMIC DNA]</scope>
    <source>
        <tissue evidence="1">The whole plant</tissue>
    </source>
</reference>
<gene>
    <name evidence="1" type="ORF">MA16_Dca024839</name>
</gene>
<accession>A0A2I0VAW2</accession>
<proteinExistence type="predicted"/>
<sequence>MARRIEKATSSIAFASIIACYRNLELLDLTGQAVIATTFIPDDLCNVQL</sequence>
<protein>
    <submittedName>
        <fullName evidence="1">Uncharacterized protein</fullName>
    </submittedName>
</protein>
<organism evidence="1 2">
    <name type="scientific">Dendrobium catenatum</name>
    <dbReference type="NCBI Taxonomy" id="906689"/>
    <lineage>
        <taxon>Eukaryota</taxon>
        <taxon>Viridiplantae</taxon>
        <taxon>Streptophyta</taxon>
        <taxon>Embryophyta</taxon>
        <taxon>Tracheophyta</taxon>
        <taxon>Spermatophyta</taxon>
        <taxon>Magnoliopsida</taxon>
        <taxon>Liliopsida</taxon>
        <taxon>Asparagales</taxon>
        <taxon>Orchidaceae</taxon>
        <taxon>Epidendroideae</taxon>
        <taxon>Malaxideae</taxon>
        <taxon>Dendrobiinae</taxon>
        <taxon>Dendrobium</taxon>
    </lineage>
</organism>
<name>A0A2I0VAW2_9ASPA</name>
<dbReference type="PROSITE" id="PS51257">
    <property type="entry name" value="PROKAR_LIPOPROTEIN"/>
    <property type="match status" value="1"/>
</dbReference>
<evidence type="ECO:0000313" key="2">
    <source>
        <dbReference type="Proteomes" id="UP000233837"/>
    </source>
</evidence>
<dbReference type="AlphaFoldDB" id="A0A2I0VAW2"/>